<dbReference type="AlphaFoldDB" id="A0A9D4QPV6"/>
<sequence>MAIEMTNVFGLGLFKHIIIKTYCQKCLDICWSMAIQDPPLFMDTQIDRKGQPFDNEAYRPYTQAGPLVKFIVWPAIYLNEGGSLLFKGVAQGMVESDLGS</sequence>
<dbReference type="InterPro" id="IPR031981">
    <property type="entry name" value="MIEAP_C"/>
</dbReference>
<dbReference type="Pfam" id="PF16026">
    <property type="entry name" value="MIEAP"/>
    <property type="match status" value="1"/>
</dbReference>
<reference evidence="2" key="2">
    <citation type="submission" date="2020-11" db="EMBL/GenBank/DDBJ databases">
        <authorList>
            <person name="McCartney M.A."/>
            <person name="Auch B."/>
            <person name="Kono T."/>
            <person name="Mallez S."/>
            <person name="Becker A."/>
            <person name="Gohl D.M."/>
            <person name="Silverstein K.A.T."/>
            <person name="Koren S."/>
            <person name="Bechman K.B."/>
            <person name="Herman A."/>
            <person name="Abrahante J.E."/>
            <person name="Garbe J."/>
        </authorList>
    </citation>
    <scope>NUCLEOTIDE SEQUENCE</scope>
    <source>
        <strain evidence="2">Duluth1</strain>
        <tissue evidence="2">Whole animal</tissue>
    </source>
</reference>
<organism evidence="2 3">
    <name type="scientific">Dreissena polymorpha</name>
    <name type="common">Zebra mussel</name>
    <name type="synonym">Mytilus polymorpha</name>
    <dbReference type="NCBI Taxonomy" id="45954"/>
    <lineage>
        <taxon>Eukaryota</taxon>
        <taxon>Metazoa</taxon>
        <taxon>Spiralia</taxon>
        <taxon>Lophotrochozoa</taxon>
        <taxon>Mollusca</taxon>
        <taxon>Bivalvia</taxon>
        <taxon>Autobranchia</taxon>
        <taxon>Heteroconchia</taxon>
        <taxon>Euheterodonta</taxon>
        <taxon>Imparidentia</taxon>
        <taxon>Neoheterodontei</taxon>
        <taxon>Myida</taxon>
        <taxon>Dreissenoidea</taxon>
        <taxon>Dreissenidae</taxon>
        <taxon>Dreissena</taxon>
    </lineage>
</organism>
<evidence type="ECO:0000259" key="1">
    <source>
        <dbReference type="Pfam" id="PF16026"/>
    </source>
</evidence>
<gene>
    <name evidence="2" type="ORF">DPMN_112397</name>
</gene>
<comment type="caution">
    <text evidence="2">The sequence shown here is derived from an EMBL/GenBank/DDBJ whole genome shotgun (WGS) entry which is preliminary data.</text>
</comment>
<protein>
    <recommendedName>
        <fullName evidence="1">Mitochondria-eating protein C-terminal domain-containing protein</fullName>
    </recommendedName>
</protein>
<dbReference type="EMBL" id="JAIWYP010000004">
    <property type="protein sequence ID" value="KAH3838979.1"/>
    <property type="molecule type" value="Genomic_DNA"/>
</dbReference>
<accession>A0A9D4QPV6</accession>
<dbReference type="Proteomes" id="UP000828390">
    <property type="component" value="Unassembled WGS sequence"/>
</dbReference>
<evidence type="ECO:0000313" key="3">
    <source>
        <dbReference type="Proteomes" id="UP000828390"/>
    </source>
</evidence>
<reference evidence="2" key="1">
    <citation type="journal article" date="2019" name="bioRxiv">
        <title>The Genome of the Zebra Mussel, Dreissena polymorpha: A Resource for Invasive Species Research.</title>
        <authorList>
            <person name="McCartney M.A."/>
            <person name="Auch B."/>
            <person name="Kono T."/>
            <person name="Mallez S."/>
            <person name="Zhang Y."/>
            <person name="Obille A."/>
            <person name="Becker A."/>
            <person name="Abrahante J.E."/>
            <person name="Garbe J."/>
            <person name="Badalamenti J.P."/>
            <person name="Herman A."/>
            <person name="Mangelson H."/>
            <person name="Liachko I."/>
            <person name="Sullivan S."/>
            <person name="Sone E.D."/>
            <person name="Koren S."/>
            <person name="Silverstein K.A.T."/>
            <person name="Beckman K.B."/>
            <person name="Gohl D.M."/>
        </authorList>
    </citation>
    <scope>NUCLEOTIDE SEQUENCE</scope>
    <source>
        <strain evidence="2">Duluth1</strain>
        <tissue evidence="2">Whole animal</tissue>
    </source>
</reference>
<feature type="domain" description="Mitochondria-eating protein C-terminal" evidence="1">
    <location>
        <begin position="15"/>
        <end position="90"/>
    </location>
</feature>
<keyword evidence="3" id="KW-1185">Reference proteome</keyword>
<proteinExistence type="predicted"/>
<evidence type="ECO:0000313" key="2">
    <source>
        <dbReference type="EMBL" id="KAH3838979.1"/>
    </source>
</evidence>
<name>A0A9D4QPV6_DREPO</name>